<reference evidence="2 3" key="1">
    <citation type="submission" date="2024-01" db="EMBL/GenBank/DDBJ databases">
        <title>A draft genome for a cacao thread blight-causing isolate of Paramarasmius palmivorus.</title>
        <authorList>
            <person name="Baruah I.K."/>
            <person name="Bukari Y."/>
            <person name="Amoako-Attah I."/>
            <person name="Meinhardt L.W."/>
            <person name="Bailey B.A."/>
            <person name="Cohen S.P."/>
        </authorList>
    </citation>
    <scope>NUCLEOTIDE SEQUENCE [LARGE SCALE GENOMIC DNA]</scope>
    <source>
        <strain evidence="2 3">GH-12</strain>
    </source>
</reference>
<feature type="region of interest" description="Disordered" evidence="1">
    <location>
        <begin position="58"/>
        <end position="77"/>
    </location>
</feature>
<feature type="compositionally biased region" description="Basic and acidic residues" evidence="1">
    <location>
        <begin position="58"/>
        <end position="76"/>
    </location>
</feature>
<gene>
    <name evidence="2" type="ORF">VNI00_012940</name>
</gene>
<dbReference type="EMBL" id="JAYKXP010000063">
    <property type="protein sequence ID" value="KAK7032542.1"/>
    <property type="molecule type" value="Genomic_DNA"/>
</dbReference>
<evidence type="ECO:0000313" key="2">
    <source>
        <dbReference type="EMBL" id="KAK7032542.1"/>
    </source>
</evidence>
<accession>A0AAW0BZV7</accession>
<proteinExistence type="predicted"/>
<dbReference type="Proteomes" id="UP001383192">
    <property type="component" value="Unassembled WGS sequence"/>
</dbReference>
<comment type="caution">
    <text evidence="2">The sequence shown here is derived from an EMBL/GenBank/DDBJ whole genome shotgun (WGS) entry which is preliminary data.</text>
</comment>
<dbReference type="AlphaFoldDB" id="A0AAW0BZV7"/>
<evidence type="ECO:0000313" key="3">
    <source>
        <dbReference type="Proteomes" id="UP001383192"/>
    </source>
</evidence>
<name>A0AAW0BZV7_9AGAR</name>
<sequence>MPRQRLYTTRAEKQAANRQKWSKYYHKNKDKINAGRRKMVTQANPDLITSERYDVLPKDVERKSKDTKSHKGEGTRLSKQSPEFWILQLSNIRGKLENIAGKASDNRQRALAAYQFAISVSTDEDAVAHLDQLHSKLEKVQSSIYDCMKGVLENVGNGELFSMYEDFKGDLVVLLSWIADLTLQAMDGSIISLTNSFSQGALKFLK</sequence>
<organism evidence="2 3">
    <name type="scientific">Paramarasmius palmivorus</name>
    <dbReference type="NCBI Taxonomy" id="297713"/>
    <lineage>
        <taxon>Eukaryota</taxon>
        <taxon>Fungi</taxon>
        <taxon>Dikarya</taxon>
        <taxon>Basidiomycota</taxon>
        <taxon>Agaricomycotina</taxon>
        <taxon>Agaricomycetes</taxon>
        <taxon>Agaricomycetidae</taxon>
        <taxon>Agaricales</taxon>
        <taxon>Marasmiineae</taxon>
        <taxon>Marasmiaceae</taxon>
        <taxon>Paramarasmius</taxon>
    </lineage>
</organism>
<keyword evidence="3" id="KW-1185">Reference proteome</keyword>
<evidence type="ECO:0000256" key="1">
    <source>
        <dbReference type="SAM" id="MobiDB-lite"/>
    </source>
</evidence>
<protein>
    <submittedName>
        <fullName evidence="2">Uncharacterized protein</fullName>
    </submittedName>
</protein>